<protein>
    <submittedName>
        <fullName evidence="1">Uncharacterized protein</fullName>
    </submittedName>
</protein>
<accession>A0A4P6UKA5</accession>
<sequence length="186" mass="21055">MAELATAFLEDGKLVQYMTASRHPLEFVKYLQNHIGKNSTTKWHDIRSKIVVVDAYTRHFGYADSIYMEATTSLTRNFGVQHVTSGESFAGLHTASSVAFNKIKDQAAKGAGRQPMLVIYEDCYALADLESREQYRVFVRHVVPSERMWEGMFTVFVETAQEAADWGLLASYCDLIKIEKTGENLQ</sequence>
<gene>
    <name evidence="1" type="ORF">DW355_02495</name>
</gene>
<dbReference type="AlphaFoldDB" id="A0A4P6UKA5"/>
<organism evidence="1 2">
    <name type="scientific">Hylemonella gracilis</name>
    <dbReference type="NCBI Taxonomy" id="80880"/>
    <lineage>
        <taxon>Bacteria</taxon>
        <taxon>Pseudomonadati</taxon>
        <taxon>Pseudomonadota</taxon>
        <taxon>Betaproteobacteria</taxon>
        <taxon>Burkholderiales</taxon>
        <taxon>Comamonadaceae</taxon>
        <taxon>Hylemonella</taxon>
    </lineage>
</organism>
<evidence type="ECO:0000313" key="2">
    <source>
        <dbReference type="Proteomes" id="UP000292939"/>
    </source>
</evidence>
<reference evidence="1 2" key="1">
    <citation type="submission" date="2018-07" db="EMBL/GenBank/DDBJ databases">
        <title>Exploring interactions and the metabolic potential of the ultra-small soil bacteria Hylemonella gracilis.</title>
        <authorList>
            <person name="Tyc O."/>
            <person name="Kulkarni P."/>
            <person name="Gawehns F."/>
            <person name="Hundscheid M."/>
            <person name="Zweers H."/>
            <person name="Garbeva P."/>
        </authorList>
    </citation>
    <scope>NUCLEOTIDE SEQUENCE [LARGE SCALE GENOMIC DNA]</scope>
    <source>
        <strain evidence="1 2">NS1</strain>
    </source>
</reference>
<dbReference type="KEGG" id="hgr:DW355_02495"/>
<evidence type="ECO:0000313" key="1">
    <source>
        <dbReference type="EMBL" id="QBK03791.1"/>
    </source>
</evidence>
<dbReference type="EMBL" id="CP031395">
    <property type="protein sequence ID" value="QBK03791.1"/>
    <property type="molecule type" value="Genomic_DNA"/>
</dbReference>
<name>A0A4P6UKA5_9BURK</name>
<dbReference type="Proteomes" id="UP000292939">
    <property type="component" value="Chromosome"/>
</dbReference>
<proteinExistence type="predicted"/>